<dbReference type="HAMAP" id="MF_00817">
    <property type="entry name" value="QueF_type2"/>
    <property type="match status" value="1"/>
</dbReference>
<dbReference type="PIRSF" id="PIRSF004750">
    <property type="entry name" value="Nitrile_oxidored_YqcD_prd"/>
    <property type="match status" value="1"/>
</dbReference>
<evidence type="ECO:0000259" key="6">
    <source>
        <dbReference type="Pfam" id="PF14819"/>
    </source>
</evidence>
<feature type="domain" description="NADPH-dependent 7-cyano-7-deazaguanine reductase N-terminal" evidence="6">
    <location>
        <begin position="22"/>
        <end position="130"/>
    </location>
</feature>
<evidence type="ECO:0000256" key="3">
    <source>
        <dbReference type="ARBA" id="ARBA00022857"/>
    </source>
</evidence>
<comment type="caution">
    <text evidence="7">The sequence shown here is derived from an EMBL/GenBank/DDBJ whole genome shotgun (WGS) entry which is preliminary data.</text>
</comment>
<name>A0AAW3ZLZ4_9GAMM</name>
<protein>
    <recommendedName>
        <fullName evidence="5">NADPH-dependent 7-cyano-7-deazaguanine reductase</fullName>
        <ecNumber evidence="5">1.7.1.13</ecNumber>
    </recommendedName>
    <alternativeName>
        <fullName evidence="5">7-cyano-7-carbaguanine reductase</fullName>
    </alternativeName>
    <alternativeName>
        <fullName evidence="5">NADPH-dependent nitrile oxidoreductase</fullName>
    </alternativeName>
    <alternativeName>
        <fullName evidence="5">PreQ(0) reductase</fullName>
    </alternativeName>
</protein>
<keyword evidence="4 5" id="KW-0560">Oxidoreductase</keyword>
<dbReference type="GO" id="GO:0033739">
    <property type="term" value="F:preQ1 synthase activity"/>
    <property type="evidence" value="ECO:0007669"/>
    <property type="project" value="UniProtKB-UniRule"/>
</dbReference>
<dbReference type="RefSeq" id="WP_192030185.1">
    <property type="nucleotide sequence ID" value="NZ_JACYTR010000030.1"/>
</dbReference>
<feature type="binding site" evidence="5">
    <location>
        <begin position="90"/>
        <end position="91"/>
    </location>
    <ligand>
        <name>NADPH</name>
        <dbReference type="ChEBI" id="CHEBI:57783"/>
    </ligand>
</feature>
<evidence type="ECO:0000256" key="2">
    <source>
        <dbReference type="ARBA" id="ARBA00022785"/>
    </source>
</evidence>
<reference evidence="7 8" key="1">
    <citation type="submission" date="2020-09" db="EMBL/GenBank/DDBJ databases">
        <title>Pseudoxanthomonas sp. CAU 1598 isolated from sand of Yaerae Beach.</title>
        <authorList>
            <person name="Kim W."/>
        </authorList>
    </citation>
    <scope>NUCLEOTIDE SEQUENCE [LARGE SCALE GENOMIC DNA]</scope>
    <source>
        <strain evidence="7 8">CAU 1598</strain>
    </source>
</reference>
<dbReference type="InterPro" id="IPR016428">
    <property type="entry name" value="QueF_type2"/>
</dbReference>
<dbReference type="Proteomes" id="UP000613768">
    <property type="component" value="Unassembled WGS sequence"/>
</dbReference>
<dbReference type="Pfam" id="PF14819">
    <property type="entry name" value="QueF_N"/>
    <property type="match status" value="1"/>
</dbReference>
<comment type="subunit">
    <text evidence="5">Homodimer.</text>
</comment>
<dbReference type="AlphaFoldDB" id="A0AAW3ZLZ4"/>
<keyword evidence="8" id="KW-1185">Reference proteome</keyword>
<comment type="function">
    <text evidence="5">Catalyzes the NADPH-dependent reduction of 7-cyano-7-deazaguanine (preQ0) to 7-aminomethyl-7-deazaguanine (preQ1).</text>
</comment>
<dbReference type="Gene3D" id="3.30.1130.10">
    <property type="match status" value="2"/>
</dbReference>
<organism evidence="7 8">
    <name type="scientific">Pseudomarimonas arenosa</name>
    <dbReference type="NCBI Taxonomy" id="2774145"/>
    <lineage>
        <taxon>Bacteria</taxon>
        <taxon>Pseudomonadati</taxon>
        <taxon>Pseudomonadota</taxon>
        <taxon>Gammaproteobacteria</taxon>
        <taxon>Lysobacterales</taxon>
        <taxon>Lysobacteraceae</taxon>
        <taxon>Pseudomarimonas</taxon>
    </lineage>
</organism>
<evidence type="ECO:0000313" key="7">
    <source>
        <dbReference type="EMBL" id="MBD8526763.1"/>
    </source>
</evidence>
<dbReference type="PANTHER" id="PTHR34354">
    <property type="entry name" value="NADPH-DEPENDENT 7-CYANO-7-DEAZAGUANINE REDUCTASE"/>
    <property type="match status" value="1"/>
</dbReference>
<dbReference type="Pfam" id="PF14489">
    <property type="entry name" value="QueF"/>
    <property type="match status" value="1"/>
</dbReference>
<feature type="binding site" evidence="5">
    <location>
        <begin position="88"/>
        <end position="90"/>
    </location>
    <ligand>
        <name>substrate</name>
    </ligand>
</feature>
<dbReference type="InterPro" id="IPR043133">
    <property type="entry name" value="GTP-CH-I_C/QueF"/>
</dbReference>
<evidence type="ECO:0000256" key="4">
    <source>
        <dbReference type="ARBA" id="ARBA00023002"/>
    </source>
</evidence>
<dbReference type="GO" id="GO:0005737">
    <property type="term" value="C:cytoplasm"/>
    <property type="evidence" value="ECO:0007669"/>
    <property type="project" value="UniProtKB-SubCell"/>
</dbReference>
<dbReference type="InterPro" id="IPR029139">
    <property type="entry name" value="QueF_N"/>
</dbReference>
<feature type="binding site" evidence="5">
    <location>
        <begin position="227"/>
        <end position="228"/>
    </location>
    <ligand>
        <name>substrate</name>
    </ligand>
</feature>
<proteinExistence type="inferred from homology"/>
<dbReference type="InterPro" id="IPR050084">
    <property type="entry name" value="NADPH_dep_7-cyano-7-deazaG_red"/>
</dbReference>
<evidence type="ECO:0000256" key="1">
    <source>
        <dbReference type="ARBA" id="ARBA00022490"/>
    </source>
</evidence>
<keyword evidence="3 5" id="KW-0521">NADP</keyword>
<evidence type="ECO:0000256" key="5">
    <source>
        <dbReference type="HAMAP-Rule" id="MF_00817"/>
    </source>
</evidence>
<comment type="catalytic activity">
    <reaction evidence="5">
        <text>7-aminomethyl-7-carbaguanine + 2 NADP(+) = 7-cyano-7-carbaguanine + 2 NADPH + 3 H(+)</text>
        <dbReference type="Rhea" id="RHEA:13409"/>
        <dbReference type="ChEBI" id="CHEBI:15378"/>
        <dbReference type="ChEBI" id="CHEBI:45075"/>
        <dbReference type="ChEBI" id="CHEBI:57783"/>
        <dbReference type="ChEBI" id="CHEBI:58349"/>
        <dbReference type="ChEBI" id="CHEBI:58703"/>
        <dbReference type="EC" id="1.7.1.13"/>
    </reaction>
</comment>
<dbReference type="EC" id="1.7.1.13" evidence="5"/>
<keyword evidence="2 5" id="KW-0671">Queuosine biosynthesis</keyword>
<gene>
    <name evidence="5 7" type="primary">queF</name>
    <name evidence="7" type="ORF">IFO71_13555</name>
</gene>
<comment type="subcellular location">
    <subcellularLocation>
        <location evidence="5">Cytoplasm</location>
    </subcellularLocation>
</comment>
<keyword evidence="1 5" id="KW-0963">Cytoplasm</keyword>
<sequence>MSNDSPNTPSVHHSSLGQTVSYAGQYDPGRLFAIPRAENRAKLQRHAAMPMFGVDVWNAYELSWLDTQGKPAVAIAEIRVPAESTHLIESKSLKLYLNGFMQSRFESAEAVTALIRSDLSAAAGDAVKVRVQGLDEASAVFEPLRGECIDGLPLEVERYEHPSSEMLRCDRHHQVREVLLSHLLKSNCPVTGQPDWASVQIDYAGPALDRSALLRYLIAYREHAEFHEHCVEQIYCDLWQLLEPTHLAVYARYTRRGGIDINPFRASHAALQPLNARQLRQ</sequence>
<evidence type="ECO:0000313" key="8">
    <source>
        <dbReference type="Proteomes" id="UP000613768"/>
    </source>
</evidence>
<comment type="similarity">
    <text evidence="5">Belongs to the GTP cyclohydrolase I family. QueF type 2 subfamily.</text>
</comment>
<dbReference type="GO" id="GO:0008616">
    <property type="term" value="P:tRNA queuosine(34) biosynthetic process"/>
    <property type="evidence" value="ECO:0007669"/>
    <property type="project" value="UniProtKB-UniRule"/>
</dbReference>
<dbReference type="SUPFAM" id="SSF55620">
    <property type="entry name" value="Tetrahydrobiopterin biosynthesis enzymes-like"/>
    <property type="match status" value="1"/>
</dbReference>
<dbReference type="InterPro" id="IPR029500">
    <property type="entry name" value="QueF"/>
</dbReference>
<feature type="active site" description="Thioimide intermediate" evidence="5">
    <location>
        <position position="188"/>
    </location>
</feature>
<dbReference type="PANTHER" id="PTHR34354:SF1">
    <property type="entry name" value="NADPH-DEPENDENT 7-CYANO-7-DEAZAGUANINE REDUCTASE"/>
    <property type="match status" value="1"/>
</dbReference>
<comment type="pathway">
    <text evidence="5">tRNA modification; tRNA-queuosine biosynthesis.</text>
</comment>
<feature type="active site" description="Proton donor" evidence="5">
    <location>
        <position position="195"/>
    </location>
</feature>
<dbReference type="NCBIfam" id="TIGR03138">
    <property type="entry name" value="QueF"/>
    <property type="match status" value="1"/>
</dbReference>
<feature type="binding site" evidence="5">
    <location>
        <begin position="256"/>
        <end position="257"/>
    </location>
    <ligand>
        <name>NADPH</name>
        <dbReference type="ChEBI" id="CHEBI:57783"/>
    </ligand>
</feature>
<dbReference type="EMBL" id="JACYTR010000030">
    <property type="protein sequence ID" value="MBD8526763.1"/>
    <property type="molecule type" value="Genomic_DNA"/>
</dbReference>
<accession>A0AAW3ZLZ4</accession>